<protein>
    <submittedName>
        <fullName evidence="8">DUF423 domain-containing protein</fullName>
    </submittedName>
</protein>
<reference evidence="8" key="1">
    <citation type="submission" date="2019-08" db="EMBL/GenBank/DDBJ databases">
        <authorList>
            <person name="Busch A."/>
        </authorList>
    </citation>
    <scope>NUCLEOTIDE SEQUENCE</scope>
    <source>
        <strain evidence="8">15T0085</strain>
        <strain evidence="7">17T1429</strain>
    </source>
</reference>
<evidence type="ECO:0000256" key="3">
    <source>
        <dbReference type="ARBA" id="ARBA00022692"/>
    </source>
</evidence>
<dbReference type="RefSeq" id="WP_003014526.1">
    <property type="nucleotide sequence ID" value="NZ_CP009693.1"/>
</dbReference>
<name>A0A0B6E4W7_FRATU</name>
<evidence type="ECO:0000256" key="5">
    <source>
        <dbReference type="ARBA" id="ARBA00023136"/>
    </source>
</evidence>
<proteinExistence type="inferred from homology"/>
<dbReference type="GO" id="GO:0005886">
    <property type="term" value="C:plasma membrane"/>
    <property type="evidence" value="ECO:0007669"/>
    <property type="project" value="TreeGrafter"/>
</dbReference>
<accession>A0A0B6E4W7</accession>
<dbReference type="PANTHER" id="PTHR43461">
    <property type="entry name" value="TRANSMEMBRANE PROTEIN 256"/>
    <property type="match status" value="1"/>
</dbReference>
<gene>
    <name evidence="8" type="ORF">FWI86_07985</name>
    <name evidence="7" type="ORF">FWJ04_07540</name>
</gene>
<comment type="similarity">
    <text evidence="2">Belongs to the UPF0382 family.</text>
</comment>
<dbReference type="eggNOG" id="COG2363">
    <property type="taxonomic scope" value="Bacteria"/>
</dbReference>
<dbReference type="OMA" id="VEYQFYH"/>
<feature type="transmembrane region" description="Helical" evidence="6">
    <location>
        <begin position="105"/>
        <end position="124"/>
    </location>
</feature>
<evidence type="ECO:0000313" key="8">
    <source>
        <dbReference type="EMBL" id="NDS68933.1"/>
    </source>
</evidence>
<comment type="subcellular location">
    <subcellularLocation>
        <location evidence="1">Membrane</location>
        <topology evidence="1">Multi-pass membrane protein</topology>
    </subcellularLocation>
</comment>
<dbReference type="AlphaFoldDB" id="A0A0B6E4W7"/>
<evidence type="ECO:0000256" key="6">
    <source>
        <dbReference type="SAM" id="Phobius"/>
    </source>
</evidence>
<keyword evidence="5 6" id="KW-0472">Membrane</keyword>
<comment type="caution">
    <text evidence="8">The sequence shown here is derived from an EMBL/GenBank/DDBJ whole genome shotgun (WGS) entry which is preliminary data.</text>
</comment>
<dbReference type="PANTHER" id="PTHR43461:SF1">
    <property type="entry name" value="TRANSMEMBRANE PROTEIN 256"/>
    <property type="match status" value="1"/>
</dbReference>
<evidence type="ECO:0000256" key="2">
    <source>
        <dbReference type="ARBA" id="ARBA00009694"/>
    </source>
</evidence>
<reference evidence="8" key="2">
    <citation type="submission" date="2020-02" db="EMBL/GenBank/DDBJ databases">
        <title>Using affinity propagation clustering for identifying bacterial clades and subclades with whole-genome sequences of Francisella tularensis.</title>
        <authorList>
            <person name="Homeier-Bachmann T."/>
            <person name="Abdel-Glil M.Y."/>
            <person name="Hackbart A."/>
            <person name="Hotzel H."/>
            <person name="Tomaso H."/>
        </authorList>
    </citation>
    <scope>NUCLEOTIDE SEQUENCE</scope>
    <source>
        <strain evidence="8">15T0085</strain>
        <strain evidence="7">17T1429</strain>
    </source>
</reference>
<dbReference type="KEGG" id="ftc:DA46_355"/>
<dbReference type="Pfam" id="PF04241">
    <property type="entry name" value="DUF423"/>
    <property type="match status" value="1"/>
</dbReference>
<dbReference type="InterPro" id="IPR006696">
    <property type="entry name" value="DUF423"/>
</dbReference>
<keyword evidence="3 6" id="KW-0812">Transmembrane</keyword>
<feature type="transmembrane region" description="Helical" evidence="6">
    <location>
        <begin position="76"/>
        <end position="99"/>
    </location>
</feature>
<dbReference type="HOGENOM" id="CLU_096548_3_3_6"/>
<dbReference type="KEGG" id="ftv:CH67_639"/>
<organism evidence="8">
    <name type="scientific">Francisella tularensis subsp. holarctica</name>
    <dbReference type="NCBI Taxonomy" id="119857"/>
    <lineage>
        <taxon>Bacteria</taxon>
        <taxon>Pseudomonadati</taxon>
        <taxon>Pseudomonadota</taxon>
        <taxon>Gammaproteobacteria</taxon>
        <taxon>Thiotrichales</taxon>
        <taxon>Francisellaceae</taxon>
        <taxon>Francisella</taxon>
    </lineage>
</organism>
<evidence type="ECO:0000313" key="7">
    <source>
        <dbReference type="EMBL" id="NDR89454.1"/>
    </source>
</evidence>
<dbReference type="KEGG" id="ftz:CH68_374"/>
<dbReference type="EMBL" id="JAAGKH010000064">
    <property type="protein sequence ID" value="NDR89454.1"/>
    <property type="molecule type" value="Genomic_DNA"/>
</dbReference>
<evidence type="ECO:0000256" key="4">
    <source>
        <dbReference type="ARBA" id="ARBA00022989"/>
    </source>
</evidence>
<dbReference type="EMBL" id="JAAGJP010000062">
    <property type="protein sequence ID" value="NDS68933.1"/>
    <property type="molecule type" value="Genomic_DNA"/>
</dbReference>
<evidence type="ECO:0000256" key="1">
    <source>
        <dbReference type="ARBA" id="ARBA00004141"/>
    </source>
</evidence>
<keyword evidence="4 6" id="KW-1133">Transmembrane helix</keyword>
<feature type="transmembrane region" description="Helical" evidence="6">
    <location>
        <begin position="46"/>
        <end position="64"/>
    </location>
</feature>
<sequence length="141" mass="15587">MCLTKYSRINYNLSVAFGAYAEHGLKSQISAEHFNFIMTALRYNQIYAIIISGIGLALISSKHVAQSLMLKLSSSLFIIGTVLFSFNIYISIICNIQSLMKIAPIGGTILMLAWISLAIAAISLKKRLSNNFIDNHAKNIQ</sequence>